<name>A0A8J7H1U6_9FIRM</name>
<dbReference type="AlphaFoldDB" id="A0A8J7H1U6"/>
<evidence type="ECO:0000256" key="1">
    <source>
        <dbReference type="SAM" id="Phobius"/>
    </source>
</evidence>
<accession>A0A8J7H1U6</accession>
<keyword evidence="1" id="KW-1133">Transmembrane helix</keyword>
<keyword evidence="1" id="KW-0812">Transmembrane</keyword>
<protein>
    <submittedName>
        <fullName evidence="2">Uncharacterized protein</fullName>
    </submittedName>
</protein>
<keyword evidence="1" id="KW-0472">Membrane</keyword>
<organism evidence="2 3">
    <name type="scientific">Mobilitalea sibirica</name>
    <dbReference type="NCBI Taxonomy" id="1462919"/>
    <lineage>
        <taxon>Bacteria</taxon>
        <taxon>Bacillati</taxon>
        <taxon>Bacillota</taxon>
        <taxon>Clostridia</taxon>
        <taxon>Lachnospirales</taxon>
        <taxon>Lachnospiraceae</taxon>
        <taxon>Mobilitalea</taxon>
    </lineage>
</organism>
<dbReference type="RefSeq" id="WP_197660504.1">
    <property type="nucleotide sequence ID" value="NZ_JAEAGR010000003.1"/>
</dbReference>
<evidence type="ECO:0000313" key="3">
    <source>
        <dbReference type="Proteomes" id="UP000623269"/>
    </source>
</evidence>
<gene>
    <name evidence="2" type="ORF">I5677_05185</name>
</gene>
<keyword evidence="3" id="KW-1185">Reference proteome</keyword>
<feature type="transmembrane region" description="Helical" evidence="1">
    <location>
        <begin position="129"/>
        <end position="147"/>
    </location>
</feature>
<evidence type="ECO:0000313" key="2">
    <source>
        <dbReference type="EMBL" id="MBH1940290.1"/>
    </source>
</evidence>
<dbReference type="Proteomes" id="UP000623269">
    <property type="component" value="Unassembled WGS sequence"/>
</dbReference>
<comment type="caution">
    <text evidence="2">The sequence shown here is derived from an EMBL/GenBank/DDBJ whole genome shotgun (WGS) entry which is preliminary data.</text>
</comment>
<sequence>MKDNEYKVSGYSFTDIKEYKEAKREAETIEYIRANTDLNDRNKVLKLYHKLVERQTLKTVVGYGFLKELQNKILKEGIIGEDKLPDIKVVKEEKKIFGKVYKNQLEHTQENKYRILSEEYRIRHRNSRIINLFLILIIAIMIGIAIFSNRNVFQKYEEKIIDKYAAWEEELDAREQALREREEDE</sequence>
<proteinExistence type="predicted"/>
<dbReference type="EMBL" id="JAEAGR010000003">
    <property type="protein sequence ID" value="MBH1940290.1"/>
    <property type="molecule type" value="Genomic_DNA"/>
</dbReference>
<reference evidence="2" key="1">
    <citation type="submission" date="2020-12" db="EMBL/GenBank/DDBJ databases">
        <title>M. sibirica DSM 26468T genome.</title>
        <authorList>
            <person name="Thieme N."/>
            <person name="Rettenmaier R."/>
            <person name="Zverlov V."/>
            <person name="Liebl W."/>
        </authorList>
    </citation>
    <scope>NUCLEOTIDE SEQUENCE</scope>
    <source>
        <strain evidence="2">DSM 26468</strain>
    </source>
</reference>